<keyword evidence="5" id="KW-1133">Transmembrane helix</keyword>
<evidence type="ECO:0000256" key="12">
    <source>
        <dbReference type="RuleBase" id="RU000363"/>
    </source>
</evidence>
<evidence type="ECO:0000256" key="6">
    <source>
        <dbReference type="ARBA" id="ARBA00023002"/>
    </source>
</evidence>
<keyword evidence="8" id="KW-0472">Membrane</keyword>
<name>A0A1S9RQ89_PENBI</name>
<comment type="function">
    <text evidence="9">Catalyzes the reduction of all-trans-retinal to all-trans-retinol in the presence of NADPH.</text>
</comment>
<proteinExistence type="inferred from homology"/>
<sequence length="337" mass="37209">MSLSKVVSDVFQGLFDKLPQQVQRFILLPSVRKGLAFLAAWKTLGAINSYISYQAQNNWIRLGPWDPSKELVLLTGGCSGIGKQILEDLTKLNVKVIILDVQDPTFELPSNTFFYRADITSSSVVKEVGDQIRKEHGNPTILINNAGVGFGETILEMPEERIRLTMEVNSLSHYWTVKEFLPSMVQNDHGHIITVASIASFAAVGELAAYASSKAAALAFHESLTQELRHWYKAKKVRTSVIHPFWVRTPLIDGLIKAGKHFKAPLMSPKDVSSAVVKQIVTQSGGQVIIPKGQNSASFLRGLPSWMQERVRNQGSTKLVKLRELQAAFAAEKAAAT</sequence>
<reference evidence="14" key="1">
    <citation type="submission" date="2015-09" db="EMBL/GenBank/DDBJ databases">
        <authorList>
            <person name="Fill T.P."/>
            <person name="Baretta J.F."/>
            <person name="de Almeida L.G."/>
            <person name="Rocha M."/>
            <person name="de Souza D.H."/>
            <person name="Malavazi I."/>
            <person name="Cerdeira L.T."/>
            <person name="Hong H."/>
            <person name="Samborskyy M."/>
            <person name="de Vasconcelos A.T."/>
            <person name="Leadlay P."/>
            <person name="Rodrigues-Filho E."/>
        </authorList>
    </citation>
    <scope>NUCLEOTIDE SEQUENCE [LARGE SCALE GENOMIC DNA]</scope>
    <source>
        <strain evidence="14">LaBioMMi 136</strain>
    </source>
</reference>
<evidence type="ECO:0000256" key="4">
    <source>
        <dbReference type="ARBA" id="ARBA00022857"/>
    </source>
</evidence>
<organism evidence="13 14">
    <name type="scientific">Penicillium brasilianum</name>
    <dbReference type="NCBI Taxonomy" id="104259"/>
    <lineage>
        <taxon>Eukaryota</taxon>
        <taxon>Fungi</taxon>
        <taxon>Dikarya</taxon>
        <taxon>Ascomycota</taxon>
        <taxon>Pezizomycotina</taxon>
        <taxon>Eurotiomycetes</taxon>
        <taxon>Eurotiomycetidae</taxon>
        <taxon>Eurotiales</taxon>
        <taxon>Aspergillaceae</taxon>
        <taxon>Penicillium</taxon>
    </lineage>
</organism>
<dbReference type="AlphaFoldDB" id="A0A1S9RQ89"/>
<dbReference type="InterPro" id="IPR036291">
    <property type="entry name" value="NAD(P)-bd_dom_sf"/>
</dbReference>
<keyword evidence="6" id="KW-0560">Oxidoreductase</keyword>
<evidence type="ECO:0000313" key="14">
    <source>
        <dbReference type="Proteomes" id="UP000190744"/>
    </source>
</evidence>
<dbReference type="PRINTS" id="PR00080">
    <property type="entry name" value="SDRFAMILY"/>
</dbReference>
<dbReference type="FunFam" id="3.40.50.720:FF:000131">
    <property type="entry name" value="Short-chain dehydrogenase/reductase 3"/>
    <property type="match status" value="1"/>
</dbReference>
<dbReference type="Pfam" id="PF00106">
    <property type="entry name" value="adh_short"/>
    <property type="match status" value="1"/>
</dbReference>
<evidence type="ECO:0000256" key="7">
    <source>
        <dbReference type="ARBA" id="ARBA00023098"/>
    </source>
</evidence>
<dbReference type="EMBL" id="LJBN01000124">
    <property type="protein sequence ID" value="OOQ87460.1"/>
    <property type="molecule type" value="Genomic_DNA"/>
</dbReference>
<comment type="subcellular location">
    <subcellularLocation>
        <location evidence="1">Membrane</location>
        <topology evidence="1">Multi-pass membrane protein</topology>
    </subcellularLocation>
</comment>
<evidence type="ECO:0000313" key="13">
    <source>
        <dbReference type="EMBL" id="OOQ87460.1"/>
    </source>
</evidence>
<dbReference type="Gene3D" id="3.40.50.720">
    <property type="entry name" value="NAD(P)-binding Rossmann-like Domain"/>
    <property type="match status" value="1"/>
</dbReference>
<dbReference type="InterPro" id="IPR002347">
    <property type="entry name" value="SDR_fam"/>
</dbReference>
<accession>A0A1S9RQ89</accession>
<dbReference type="SUPFAM" id="SSF51735">
    <property type="entry name" value="NAD(P)-binding Rossmann-fold domains"/>
    <property type="match status" value="1"/>
</dbReference>
<evidence type="ECO:0000256" key="11">
    <source>
        <dbReference type="ARBA" id="ARBA00082544"/>
    </source>
</evidence>
<dbReference type="PANTHER" id="PTHR24322:SF736">
    <property type="entry name" value="RETINOL DEHYDROGENASE 10"/>
    <property type="match status" value="1"/>
</dbReference>
<keyword evidence="4" id="KW-0521">NADP</keyword>
<dbReference type="GO" id="GO:0016020">
    <property type="term" value="C:membrane"/>
    <property type="evidence" value="ECO:0007669"/>
    <property type="project" value="UniProtKB-SubCell"/>
</dbReference>
<evidence type="ECO:0000256" key="3">
    <source>
        <dbReference type="ARBA" id="ARBA00022692"/>
    </source>
</evidence>
<dbReference type="PANTHER" id="PTHR24322">
    <property type="entry name" value="PKSB"/>
    <property type="match status" value="1"/>
</dbReference>
<dbReference type="PRINTS" id="PR00081">
    <property type="entry name" value="GDHRDH"/>
</dbReference>
<evidence type="ECO:0000256" key="8">
    <source>
        <dbReference type="ARBA" id="ARBA00023136"/>
    </source>
</evidence>
<evidence type="ECO:0000256" key="9">
    <source>
        <dbReference type="ARBA" id="ARBA00059620"/>
    </source>
</evidence>
<evidence type="ECO:0000256" key="2">
    <source>
        <dbReference type="ARBA" id="ARBA00006484"/>
    </source>
</evidence>
<evidence type="ECO:0000256" key="10">
    <source>
        <dbReference type="ARBA" id="ARBA00068717"/>
    </source>
</evidence>
<dbReference type="Proteomes" id="UP000190744">
    <property type="component" value="Unassembled WGS sequence"/>
</dbReference>
<comment type="similarity">
    <text evidence="2 12">Belongs to the short-chain dehydrogenases/reductases (SDR) family.</text>
</comment>
<protein>
    <recommendedName>
        <fullName evidence="10">Short-chain dehydrogenase/reductase 3</fullName>
    </recommendedName>
    <alternativeName>
        <fullName evidence="11">Retinal short-chain dehydrogenase/reductase 1</fullName>
    </alternativeName>
</protein>
<evidence type="ECO:0000256" key="1">
    <source>
        <dbReference type="ARBA" id="ARBA00004141"/>
    </source>
</evidence>
<evidence type="ECO:0000256" key="5">
    <source>
        <dbReference type="ARBA" id="ARBA00022989"/>
    </source>
</evidence>
<keyword evidence="7" id="KW-0443">Lipid metabolism</keyword>
<gene>
    <name evidence="13" type="ORF">PEBR_20153</name>
</gene>
<keyword evidence="3" id="KW-0812">Transmembrane</keyword>
<dbReference type="GO" id="GO:0052650">
    <property type="term" value="F:all-trans-retinol dehydrogenase (NADP+) activity"/>
    <property type="evidence" value="ECO:0007669"/>
    <property type="project" value="UniProtKB-ARBA"/>
</dbReference>
<comment type="caution">
    <text evidence="13">The sequence shown here is derived from an EMBL/GenBank/DDBJ whole genome shotgun (WGS) entry which is preliminary data.</text>
</comment>